<dbReference type="InterPro" id="IPR021109">
    <property type="entry name" value="Peptidase_aspartic_dom_sf"/>
</dbReference>
<dbReference type="Proteomes" id="UP000507470">
    <property type="component" value="Unassembled WGS sequence"/>
</dbReference>
<organism evidence="1 2">
    <name type="scientific">Mytilus coruscus</name>
    <name type="common">Sea mussel</name>
    <dbReference type="NCBI Taxonomy" id="42192"/>
    <lineage>
        <taxon>Eukaryota</taxon>
        <taxon>Metazoa</taxon>
        <taxon>Spiralia</taxon>
        <taxon>Lophotrochozoa</taxon>
        <taxon>Mollusca</taxon>
        <taxon>Bivalvia</taxon>
        <taxon>Autobranchia</taxon>
        <taxon>Pteriomorphia</taxon>
        <taxon>Mytilida</taxon>
        <taxon>Mytiloidea</taxon>
        <taxon>Mytilidae</taxon>
        <taxon>Mytilinae</taxon>
        <taxon>Mytilus</taxon>
    </lineage>
</organism>
<keyword evidence="2" id="KW-1185">Reference proteome</keyword>
<accession>A0A6J8E985</accession>
<name>A0A6J8E985_MYTCO</name>
<sequence>MVTLADYGMFTEQQLKKSSEKIVLKGLGSQEGEGKLIRDVTIQIGKSTVVWDVCATKLTDKVLLGLDFLSSQKGVLYLKDNNITFADEILPLKLVNTNQGLSVSRVIVPETITEPAFSIKIISVKNETSVNGDYIIEPYVVNKNILISASIGKGILGQVQVINDSNDIVKLNQGKCIGKAESIEEVIDQPGNLFQVRQLKIATPSTPELPDHLERVECRSQINIPVPTPLYCTSYILRKQPMVFRKDFGTPSKAAQVNKGITIYTLD</sequence>
<dbReference type="AlphaFoldDB" id="A0A6J8E985"/>
<gene>
    <name evidence="1" type="ORF">MCOR_48308</name>
</gene>
<dbReference type="Gene3D" id="2.40.70.10">
    <property type="entry name" value="Acid Proteases"/>
    <property type="match status" value="1"/>
</dbReference>
<evidence type="ECO:0000313" key="2">
    <source>
        <dbReference type="Proteomes" id="UP000507470"/>
    </source>
</evidence>
<protein>
    <submittedName>
        <fullName evidence="1">Uncharacterized protein</fullName>
    </submittedName>
</protein>
<reference evidence="1 2" key="1">
    <citation type="submission" date="2020-06" db="EMBL/GenBank/DDBJ databases">
        <authorList>
            <person name="Li R."/>
            <person name="Bekaert M."/>
        </authorList>
    </citation>
    <scope>NUCLEOTIDE SEQUENCE [LARGE SCALE GENOMIC DNA]</scope>
    <source>
        <strain evidence="2">wild</strain>
    </source>
</reference>
<dbReference type="EMBL" id="CACVKT020008451">
    <property type="protein sequence ID" value="CAC5415621.1"/>
    <property type="molecule type" value="Genomic_DNA"/>
</dbReference>
<evidence type="ECO:0000313" key="1">
    <source>
        <dbReference type="EMBL" id="CAC5415621.1"/>
    </source>
</evidence>
<proteinExistence type="predicted"/>